<keyword evidence="2" id="KW-1185">Reference proteome</keyword>
<name>A0AAD7T7D2_9TELE</name>
<reference evidence="1" key="1">
    <citation type="journal article" date="2023" name="Science">
        <title>Genome structures resolve the early diversification of teleost fishes.</title>
        <authorList>
            <person name="Parey E."/>
            <person name="Louis A."/>
            <person name="Montfort J."/>
            <person name="Bouchez O."/>
            <person name="Roques C."/>
            <person name="Iampietro C."/>
            <person name="Lluch J."/>
            <person name="Castinel A."/>
            <person name="Donnadieu C."/>
            <person name="Desvignes T."/>
            <person name="Floi Bucao C."/>
            <person name="Jouanno E."/>
            <person name="Wen M."/>
            <person name="Mejri S."/>
            <person name="Dirks R."/>
            <person name="Jansen H."/>
            <person name="Henkel C."/>
            <person name="Chen W.J."/>
            <person name="Zahm M."/>
            <person name="Cabau C."/>
            <person name="Klopp C."/>
            <person name="Thompson A.W."/>
            <person name="Robinson-Rechavi M."/>
            <person name="Braasch I."/>
            <person name="Lecointre G."/>
            <person name="Bobe J."/>
            <person name="Postlethwait J.H."/>
            <person name="Berthelot C."/>
            <person name="Roest Crollius H."/>
            <person name="Guiguen Y."/>
        </authorList>
    </citation>
    <scope>NUCLEOTIDE SEQUENCE</scope>
    <source>
        <strain evidence="1">NC1722</strain>
    </source>
</reference>
<proteinExistence type="predicted"/>
<evidence type="ECO:0000313" key="1">
    <source>
        <dbReference type="EMBL" id="KAJ8415801.1"/>
    </source>
</evidence>
<accession>A0AAD7T7D2</accession>
<comment type="caution">
    <text evidence="1">The sequence shown here is derived from an EMBL/GenBank/DDBJ whole genome shotgun (WGS) entry which is preliminary data.</text>
</comment>
<dbReference type="Proteomes" id="UP001221898">
    <property type="component" value="Unassembled WGS sequence"/>
</dbReference>
<organism evidence="1 2">
    <name type="scientific">Aldrovandia affinis</name>
    <dbReference type="NCBI Taxonomy" id="143900"/>
    <lineage>
        <taxon>Eukaryota</taxon>
        <taxon>Metazoa</taxon>
        <taxon>Chordata</taxon>
        <taxon>Craniata</taxon>
        <taxon>Vertebrata</taxon>
        <taxon>Euteleostomi</taxon>
        <taxon>Actinopterygii</taxon>
        <taxon>Neopterygii</taxon>
        <taxon>Teleostei</taxon>
        <taxon>Notacanthiformes</taxon>
        <taxon>Halosauridae</taxon>
        <taxon>Aldrovandia</taxon>
    </lineage>
</organism>
<sequence>MVQEMGKGNVANLLRSVRDERRQTLELREQLQGSTRLTDVTSPSALKDKLRRACSCAPSFLKCGLADCSTP</sequence>
<evidence type="ECO:0000313" key="2">
    <source>
        <dbReference type="Proteomes" id="UP001221898"/>
    </source>
</evidence>
<dbReference type="AlphaFoldDB" id="A0AAD7T7D2"/>
<dbReference type="EMBL" id="JAINUG010000008">
    <property type="protein sequence ID" value="KAJ8415801.1"/>
    <property type="molecule type" value="Genomic_DNA"/>
</dbReference>
<gene>
    <name evidence="1" type="ORF">AAFF_G00403580</name>
</gene>
<protein>
    <submittedName>
        <fullName evidence="1">Uncharacterized protein</fullName>
    </submittedName>
</protein>